<protein>
    <recommendedName>
        <fullName evidence="8">Solute carrier organic anion transporter family member</fullName>
    </recommendedName>
</protein>
<feature type="transmembrane region" description="Helical" evidence="8">
    <location>
        <begin position="534"/>
        <end position="554"/>
    </location>
</feature>
<evidence type="ECO:0000256" key="7">
    <source>
        <dbReference type="ARBA" id="ARBA00023157"/>
    </source>
</evidence>
<dbReference type="Gene3D" id="1.20.1250.20">
    <property type="entry name" value="MFS general substrate transporter like domains"/>
    <property type="match status" value="1"/>
</dbReference>
<feature type="transmembrane region" description="Helical" evidence="8">
    <location>
        <begin position="741"/>
        <end position="761"/>
    </location>
</feature>
<dbReference type="InterPro" id="IPR036058">
    <property type="entry name" value="Kazal_dom_sf"/>
</dbReference>
<dbReference type="CDD" id="cd17336">
    <property type="entry name" value="MFS_SLCO_OATP"/>
    <property type="match status" value="1"/>
</dbReference>
<feature type="transmembrane region" description="Helical" evidence="8">
    <location>
        <begin position="686"/>
        <end position="708"/>
    </location>
</feature>
<evidence type="ECO:0000259" key="9">
    <source>
        <dbReference type="PROSITE" id="PS51465"/>
    </source>
</evidence>
<reference evidence="11" key="1">
    <citation type="submission" date="2022-11" db="UniProtKB">
        <authorList>
            <consortium name="WormBaseParasite"/>
        </authorList>
    </citation>
    <scope>IDENTIFICATION</scope>
</reference>
<keyword evidence="4 8" id="KW-0812">Transmembrane</keyword>
<evidence type="ECO:0000256" key="6">
    <source>
        <dbReference type="ARBA" id="ARBA00023136"/>
    </source>
</evidence>
<evidence type="ECO:0000256" key="3">
    <source>
        <dbReference type="ARBA" id="ARBA00022475"/>
    </source>
</evidence>
<evidence type="ECO:0000256" key="4">
    <source>
        <dbReference type="ARBA" id="ARBA00022692"/>
    </source>
</evidence>
<evidence type="ECO:0000256" key="1">
    <source>
        <dbReference type="ARBA" id="ARBA00004651"/>
    </source>
</evidence>
<keyword evidence="5 8" id="KW-1133">Transmembrane helix</keyword>
<proteinExistence type="inferred from homology"/>
<feature type="transmembrane region" description="Helical" evidence="8">
    <location>
        <begin position="468"/>
        <end position="489"/>
    </location>
</feature>
<feature type="transmembrane region" description="Helical" evidence="8">
    <location>
        <begin position="648"/>
        <end position="674"/>
    </location>
</feature>
<dbReference type="GO" id="GO:0016323">
    <property type="term" value="C:basolateral plasma membrane"/>
    <property type="evidence" value="ECO:0007669"/>
    <property type="project" value="TreeGrafter"/>
</dbReference>
<organism evidence="10 11">
    <name type="scientific">Plectus sambesii</name>
    <dbReference type="NCBI Taxonomy" id="2011161"/>
    <lineage>
        <taxon>Eukaryota</taxon>
        <taxon>Metazoa</taxon>
        <taxon>Ecdysozoa</taxon>
        <taxon>Nematoda</taxon>
        <taxon>Chromadorea</taxon>
        <taxon>Plectida</taxon>
        <taxon>Plectina</taxon>
        <taxon>Plectoidea</taxon>
        <taxon>Plectidae</taxon>
        <taxon>Plectus</taxon>
    </lineage>
</organism>
<evidence type="ECO:0000256" key="8">
    <source>
        <dbReference type="RuleBase" id="RU362056"/>
    </source>
</evidence>
<feature type="transmembrane region" description="Helical" evidence="8">
    <location>
        <begin position="20"/>
        <end position="43"/>
    </location>
</feature>
<dbReference type="PANTHER" id="PTHR11388:SF76">
    <property type="entry name" value="SOLUTE CARRIER ORGANIC ANION TRANSPORTER FAMILY MEMBER"/>
    <property type="match status" value="1"/>
</dbReference>
<dbReference type="InterPro" id="IPR036259">
    <property type="entry name" value="MFS_trans_sf"/>
</dbReference>
<evidence type="ECO:0000256" key="2">
    <source>
        <dbReference type="ARBA" id="ARBA00009657"/>
    </source>
</evidence>
<keyword evidence="10" id="KW-1185">Reference proteome</keyword>
<keyword evidence="6 8" id="KW-0472">Membrane</keyword>
<keyword evidence="8" id="KW-0406">Ion transport</keyword>
<dbReference type="Pfam" id="PF03137">
    <property type="entry name" value="OATP"/>
    <property type="match status" value="1"/>
</dbReference>
<dbReference type="PANTHER" id="PTHR11388">
    <property type="entry name" value="ORGANIC ANION TRANSPORTER"/>
    <property type="match status" value="1"/>
</dbReference>
<dbReference type="WBParaSite" id="PSAMB.scaffold449size50695.g5858.t1">
    <property type="protein sequence ID" value="PSAMB.scaffold449size50695.g5858.t1"/>
    <property type="gene ID" value="PSAMB.scaffold449size50695.g5858"/>
</dbReference>
<dbReference type="Proteomes" id="UP000887566">
    <property type="component" value="Unplaced"/>
</dbReference>
<dbReference type="SUPFAM" id="SSF100895">
    <property type="entry name" value="Kazal-type serine protease inhibitors"/>
    <property type="match status" value="1"/>
</dbReference>
<feature type="transmembrane region" description="Helical" evidence="8">
    <location>
        <begin position="326"/>
        <end position="349"/>
    </location>
</feature>
<dbReference type="InterPro" id="IPR004156">
    <property type="entry name" value="OATP"/>
</dbReference>
<dbReference type="GO" id="GO:0043252">
    <property type="term" value="P:sodium-independent organic anion transport"/>
    <property type="evidence" value="ECO:0007669"/>
    <property type="project" value="TreeGrafter"/>
</dbReference>
<evidence type="ECO:0000313" key="10">
    <source>
        <dbReference type="Proteomes" id="UP000887566"/>
    </source>
</evidence>
<feature type="domain" description="Kazal-like" evidence="9">
    <location>
        <begin position="572"/>
        <end position="627"/>
    </location>
</feature>
<feature type="transmembrane region" description="Helical" evidence="8">
    <location>
        <begin position="288"/>
        <end position="306"/>
    </location>
</feature>
<dbReference type="AlphaFoldDB" id="A0A914WPZ4"/>
<evidence type="ECO:0000313" key="11">
    <source>
        <dbReference type="WBParaSite" id="PSAMB.scaffold449size50695.g5858.t1"/>
    </source>
</evidence>
<dbReference type="NCBIfam" id="TIGR00805">
    <property type="entry name" value="oat"/>
    <property type="match status" value="1"/>
</dbReference>
<keyword evidence="8" id="KW-0813">Transport</keyword>
<keyword evidence="7" id="KW-1015">Disulfide bond</keyword>
<dbReference type="SUPFAM" id="SSF103473">
    <property type="entry name" value="MFS general substrate transporter"/>
    <property type="match status" value="1"/>
</dbReference>
<comment type="similarity">
    <text evidence="2 8">Belongs to the organo anion transporter (TC 2.A.60) family.</text>
</comment>
<feature type="transmembrane region" description="Helical" evidence="8">
    <location>
        <begin position="86"/>
        <end position="108"/>
    </location>
</feature>
<name>A0A914WPZ4_9BILA</name>
<feature type="transmembrane region" description="Helical" evidence="8">
    <location>
        <begin position="55"/>
        <end position="74"/>
    </location>
</feature>
<dbReference type="InterPro" id="IPR002350">
    <property type="entry name" value="Kazal_dom"/>
</dbReference>
<evidence type="ECO:0000256" key="5">
    <source>
        <dbReference type="ARBA" id="ARBA00022989"/>
    </source>
</evidence>
<feature type="transmembrane region" description="Helical" evidence="8">
    <location>
        <begin position="369"/>
        <end position="394"/>
    </location>
</feature>
<feature type="transmembrane region" description="Helical" evidence="8">
    <location>
        <begin position="501"/>
        <end position="522"/>
    </location>
</feature>
<keyword evidence="3" id="KW-1003">Cell membrane</keyword>
<dbReference type="GO" id="GO:0006811">
    <property type="term" value="P:monoatomic ion transport"/>
    <property type="evidence" value="ECO:0007669"/>
    <property type="project" value="UniProtKB-KW"/>
</dbReference>
<sequence>MDRIKETMKNVPPLNRMYCFFALFCFVYFLEAIGGVYMVSALQSIERQFQIPSKMSGLMISASDFGYIPTVAFISYMGSKGNRARWIGGGCLLIAFANFMIATPNFLFRDPPPVLNLSTVKDALRPPSYLADSSVRPEQLLNYGPFKDRMMKFARNELTNNVHGVNQSDLFKVLFGDLFENVQMETKLARHKREEGDLNNPSNPNMDEMKKMTEFIKKTLIEEQNATVYFDLLKRYIVQKLKEEPDMAVLKEAQKSATAPYGFCNAIVNELRKLIDDMKCARNHTKTGPFAIIFIALFFLGIGRTMPWSLGVPLIDDNVKRKNLPVYFAGMFFIRILGPILGFSIGSFSNRLYYTLETPPGLSPRDPTWIGAWWLGFLIIAAVMAGPSLALFLFPNPMKKASDADEEQENPEKITPKKKKMSLNLVDKHVRKGVNGESLVPQGFQNKIADFQKAVVEIMKSPIYSGSLVGRILDVLAFKGFMVFLPKYLENHYGIPQYKVQMYLAMFGIIGFAVGMVSGSFVMRRFKLEGRRAASFVAICSFAAIIISCSKMFLGCHSVVNSVGLKGQELGFNYTSECNADCSCDSVDLFPVCDVAGTPYYSPCHAGCRNVTIFDAKSYDIHFTDCECTESGSIVKRDWCKDDCQDKIVVYFALVIVSGIVGGMGVIPGVLIILRSVAPEHRSISLGVSGFLISLLATLPSPVIWGYIIDNACLVWDKTCTGSGGACTIYEPNTLRISMHLVYGIIRCVALLSDVWVWYYATDLKLMTEEKENEEVEKVEKIEMR</sequence>
<dbReference type="PROSITE" id="PS51465">
    <property type="entry name" value="KAZAL_2"/>
    <property type="match status" value="1"/>
</dbReference>
<accession>A0A914WPZ4</accession>
<comment type="subcellular location">
    <subcellularLocation>
        <location evidence="1 8">Cell membrane</location>
        <topology evidence="1 8">Multi-pass membrane protein</topology>
    </subcellularLocation>
</comment>
<dbReference type="GO" id="GO:0015347">
    <property type="term" value="F:sodium-independent organic anion transmembrane transporter activity"/>
    <property type="evidence" value="ECO:0007669"/>
    <property type="project" value="TreeGrafter"/>
</dbReference>